<evidence type="ECO:0000256" key="2">
    <source>
        <dbReference type="SAM" id="Phobius"/>
    </source>
</evidence>
<dbReference type="Pfam" id="PF02557">
    <property type="entry name" value="VanY"/>
    <property type="match status" value="1"/>
</dbReference>
<keyword evidence="2" id="KW-1133">Transmembrane helix</keyword>
<evidence type="ECO:0000313" key="5">
    <source>
        <dbReference type="Proteomes" id="UP000698173"/>
    </source>
</evidence>
<protein>
    <submittedName>
        <fullName evidence="4">M15 family metallopeptidase</fullName>
    </submittedName>
</protein>
<dbReference type="GO" id="GO:0008233">
    <property type="term" value="F:peptidase activity"/>
    <property type="evidence" value="ECO:0007669"/>
    <property type="project" value="InterPro"/>
</dbReference>
<evidence type="ECO:0000259" key="3">
    <source>
        <dbReference type="Pfam" id="PF02557"/>
    </source>
</evidence>
<dbReference type="InterPro" id="IPR052179">
    <property type="entry name" value="DD-CPase-like"/>
</dbReference>
<proteinExistence type="predicted"/>
<feature type="transmembrane region" description="Helical" evidence="2">
    <location>
        <begin position="21"/>
        <end position="39"/>
    </location>
</feature>
<dbReference type="EMBL" id="DYWT01000302">
    <property type="protein sequence ID" value="HJF34069.1"/>
    <property type="molecule type" value="Genomic_DNA"/>
</dbReference>
<dbReference type="InterPro" id="IPR003709">
    <property type="entry name" value="VanY-like_core_dom"/>
</dbReference>
<feature type="region of interest" description="Disordered" evidence="1">
    <location>
        <begin position="59"/>
        <end position="123"/>
    </location>
</feature>
<dbReference type="InterPro" id="IPR058193">
    <property type="entry name" value="VanY/YodJ_core_dom"/>
</dbReference>
<comment type="caution">
    <text evidence="4">The sequence shown here is derived from an EMBL/GenBank/DDBJ whole genome shotgun (WGS) entry which is preliminary data.</text>
</comment>
<accession>A0A921G390</accession>
<reference evidence="4" key="2">
    <citation type="submission" date="2021-09" db="EMBL/GenBank/DDBJ databases">
        <authorList>
            <person name="Gilroy R."/>
        </authorList>
    </citation>
    <scope>NUCLEOTIDE SEQUENCE</scope>
    <source>
        <strain evidence="4">CHK171-7178</strain>
    </source>
</reference>
<dbReference type="Gene3D" id="3.30.1380.10">
    <property type="match status" value="1"/>
</dbReference>
<organism evidence="4 5">
    <name type="scientific">Sporosarcina psychrophila</name>
    <name type="common">Bacillus psychrophilus</name>
    <dbReference type="NCBI Taxonomy" id="1476"/>
    <lineage>
        <taxon>Bacteria</taxon>
        <taxon>Bacillati</taxon>
        <taxon>Bacillota</taxon>
        <taxon>Bacilli</taxon>
        <taxon>Bacillales</taxon>
        <taxon>Caryophanaceae</taxon>
        <taxon>Sporosarcina</taxon>
    </lineage>
</organism>
<reference evidence="4" key="1">
    <citation type="journal article" date="2021" name="PeerJ">
        <title>Extensive microbial diversity within the chicken gut microbiome revealed by metagenomics and culture.</title>
        <authorList>
            <person name="Gilroy R."/>
            <person name="Ravi A."/>
            <person name="Getino M."/>
            <person name="Pursley I."/>
            <person name="Horton D.L."/>
            <person name="Alikhan N.F."/>
            <person name="Baker D."/>
            <person name="Gharbi K."/>
            <person name="Hall N."/>
            <person name="Watson M."/>
            <person name="Adriaenssens E.M."/>
            <person name="Foster-Nyarko E."/>
            <person name="Jarju S."/>
            <person name="Secka A."/>
            <person name="Antonio M."/>
            <person name="Oren A."/>
            <person name="Chaudhuri R.R."/>
            <person name="La Ragione R."/>
            <person name="Hildebrand F."/>
            <person name="Pallen M.J."/>
        </authorList>
    </citation>
    <scope>NUCLEOTIDE SEQUENCE</scope>
    <source>
        <strain evidence="4">CHK171-7178</strain>
    </source>
</reference>
<dbReference type="CDD" id="cd14852">
    <property type="entry name" value="LD-carboxypeptidase"/>
    <property type="match status" value="1"/>
</dbReference>
<keyword evidence="2" id="KW-0812">Transmembrane</keyword>
<evidence type="ECO:0000313" key="4">
    <source>
        <dbReference type="EMBL" id="HJF34069.1"/>
    </source>
</evidence>
<feature type="compositionally biased region" description="Basic and acidic residues" evidence="1">
    <location>
        <begin position="102"/>
        <end position="111"/>
    </location>
</feature>
<feature type="domain" description="D-alanyl-D-alanine carboxypeptidase-like core" evidence="3">
    <location>
        <begin position="156"/>
        <end position="282"/>
    </location>
</feature>
<dbReference type="AlphaFoldDB" id="A0A921G390"/>
<sequence>MKRKKSYSKKRHKKQGKGLTITLLVSAVIMIGLLTWLGLNNWDVDKSIKNAQEAIGMSVPAEDETVAPETDATVEDDEKGNEQEEITDQKSQEQTTPPSKPAKSDSTDSTKSDSSIDNGGYIEGQVLPKEPKFINGILLANKKYPLPATYAPGEDKAARAAFEKMAAEAKLADFNLNAFSTYRSFEYQTTLYDRYVARDGKKAADTYSARPGYSEHQTGLAFDIGEVNFEQHFASSSFGETGAGKWVAANAHRFGFIMRYPKGKEQITGYMHEAWHFRYVGKEIADEVFKRNITLEEYLGVQ</sequence>
<dbReference type="InterPro" id="IPR009045">
    <property type="entry name" value="Zn_M74/Hedgehog-like"/>
</dbReference>
<feature type="compositionally biased region" description="Acidic residues" evidence="1">
    <location>
        <begin position="61"/>
        <end position="86"/>
    </location>
</feature>
<dbReference type="SUPFAM" id="SSF55166">
    <property type="entry name" value="Hedgehog/DD-peptidase"/>
    <property type="match status" value="1"/>
</dbReference>
<gene>
    <name evidence="4" type="ORF">K8V56_20090</name>
</gene>
<dbReference type="GO" id="GO:0006508">
    <property type="term" value="P:proteolysis"/>
    <property type="evidence" value="ECO:0007669"/>
    <property type="project" value="InterPro"/>
</dbReference>
<dbReference type="PANTHER" id="PTHR34385">
    <property type="entry name" value="D-ALANYL-D-ALANINE CARBOXYPEPTIDASE"/>
    <property type="match status" value="1"/>
</dbReference>
<dbReference type="PANTHER" id="PTHR34385:SF1">
    <property type="entry name" value="PEPTIDOGLYCAN L-ALANYL-D-GLUTAMATE ENDOPEPTIDASE CWLK"/>
    <property type="match status" value="1"/>
</dbReference>
<keyword evidence="2" id="KW-0472">Membrane</keyword>
<name>A0A921G390_SPOPS</name>
<evidence type="ECO:0000256" key="1">
    <source>
        <dbReference type="SAM" id="MobiDB-lite"/>
    </source>
</evidence>
<dbReference type="Proteomes" id="UP000698173">
    <property type="component" value="Unassembled WGS sequence"/>
</dbReference>